<gene>
    <name evidence="2" type="ORF">AB204_07480</name>
</gene>
<feature type="transmembrane region" description="Helical" evidence="1">
    <location>
        <begin position="84"/>
        <end position="103"/>
    </location>
</feature>
<proteinExistence type="predicted"/>
<keyword evidence="3" id="KW-1185">Reference proteome</keyword>
<dbReference type="RefSeq" id="WP_047962754.1">
    <property type="nucleotide sequence ID" value="NZ_CAWMBG010000041.1"/>
</dbReference>
<accession>A0A0J5FTY4</accession>
<protein>
    <submittedName>
        <fullName evidence="2">Uncharacterized protein</fullName>
    </submittedName>
</protein>
<dbReference type="EMBL" id="LFCV01000041">
    <property type="protein sequence ID" value="KMJ45731.1"/>
    <property type="molecule type" value="Genomic_DNA"/>
</dbReference>
<name>A0A0J5FTY4_9GAMM</name>
<keyword evidence="1" id="KW-0472">Membrane</keyword>
<evidence type="ECO:0000313" key="3">
    <source>
        <dbReference type="Proteomes" id="UP000036277"/>
    </source>
</evidence>
<comment type="caution">
    <text evidence="2">The sequence shown here is derived from an EMBL/GenBank/DDBJ whole genome shotgun (WGS) entry which is preliminary data.</text>
</comment>
<dbReference type="AlphaFoldDB" id="A0A0J5FTY4"/>
<organism evidence="2 3">
    <name type="scientific">Xenorhabdus khoisanae</name>
    <dbReference type="NCBI Taxonomy" id="880157"/>
    <lineage>
        <taxon>Bacteria</taxon>
        <taxon>Pseudomonadati</taxon>
        <taxon>Pseudomonadota</taxon>
        <taxon>Gammaproteobacteria</taxon>
        <taxon>Enterobacterales</taxon>
        <taxon>Morganellaceae</taxon>
        <taxon>Xenorhabdus</taxon>
    </lineage>
</organism>
<keyword evidence="1" id="KW-1133">Transmembrane helix</keyword>
<feature type="transmembrane region" description="Helical" evidence="1">
    <location>
        <begin position="53"/>
        <end position="72"/>
    </location>
</feature>
<dbReference type="OrthoDB" id="6547738at2"/>
<dbReference type="Proteomes" id="UP000036277">
    <property type="component" value="Unassembled WGS sequence"/>
</dbReference>
<keyword evidence="1" id="KW-0812">Transmembrane</keyword>
<evidence type="ECO:0000256" key="1">
    <source>
        <dbReference type="SAM" id="Phobius"/>
    </source>
</evidence>
<reference evidence="2 3" key="1">
    <citation type="submission" date="2015-06" db="EMBL/GenBank/DDBJ databases">
        <title>Draft Whole-Genome Sequence of the Entomopathogenic Bacterium Xenorhabdus khoisanae.</title>
        <authorList>
            <person name="Naidoo S."/>
            <person name="Featherston J."/>
            <person name="Gray V.M."/>
        </authorList>
    </citation>
    <scope>NUCLEOTIDE SEQUENCE [LARGE SCALE GENOMIC DNA]</scope>
    <source>
        <strain evidence="2 3">MCB</strain>
    </source>
</reference>
<feature type="transmembrane region" description="Helical" evidence="1">
    <location>
        <begin position="12"/>
        <end position="33"/>
    </location>
</feature>
<sequence>MAEKISVLRKGVALSLIIALVMVITLATGWLGLQQAENLTQLHRWITDTGEFWLIWRLCLYAVLGWGSRKIWRRTQHQKTHRATLIRMLVVSLMFILLCEYALSGNSGETR</sequence>
<dbReference type="PATRIC" id="fig|880157.4.peg.1573"/>
<dbReference type="STRING" id="880157.AB204_07480"/>
<evidence type="ECO:0000313" key="2">
    <source>
        <dbReference type="EMBL" id="KMJ45731.1"/>
    </source>
</evidence>